<dbReference type="AlphaFoldDB" id="A0A1Y2J692"/>
<accession>A0A1Y2J692</accession>
<sequence>MLLKLSSSDIRDTALVDCATDEVVYRTCTSCPSSSRSRSSSTSSWASSTRSREKLPERNECTTVLLDCQGEAVAEIAWEGNHASMIRIREEVLQGTTELFDASFVRVLPDETFLPTRLEYTWRITPETLTLLDDDDSVIGRLYADCTLSRDRPVPALQPHTGSDYFELNHLPPDDLLEVIMSYLLVRTLRDRLYSVTKYVYGRPKRPLANLRLHATRSFANLRDSLRRTMSPSTSHH</sequence>
<evidence type="ECO:0000313" key="2">
    <source>
        <dbReference type="EMBL" id="OSD08383.1"/>
    </source>
</evidence>
<reference evidence="2 3" key="1">
    <citation type="journal article" date="2015" name="Biotechnol. Biofuels">
        <title>Enhanced degradation of softwood versus hardwood by the white-rot fungus Pycnoporus coccineus.</title>
        <authorList>
            <person name="Couturier M."/>
            <person name="Navarro D."/>
            <person name="Chevret D."/>
            <person name="Henrissat B."/>
            <person name="Piumi F."/>
            <person name="Ruiz-Duenas F.J."/>
            <person name="Martinez A.T."/>
            <person name="Grigoriev I.V."/>
            <person name="Riley R."/>
            <person name="Lipzen A."/>
            <person name="Berrin J.G."/>
            <person name="Master E.R."/>
            <person name="Rosso M.N."/>
        </authorList>
    </citation>
    <scope>NUCLEOTIDE SEQUENCE [LARGE SCALE GENOMIC DNA]</scope>
    <source>
        <strain evidence="2 3">BRFM310</strain>
    </source>
</reference>
<dbReference type="OrthoDB" id="3258136at2759"/>
<dbReference type="EMBL" id="KZ084086">
    <property type="protein sequence ID" value="OSD08383.1"/>
    <property type="molecule type" value="Genomic_DNA"/>
</dbReference>
<protein>
    <submittedName>
        <fullName evidence="2">Uncharacterized protein</fullName>
    </submittedName>
</protein>
<name>A0A1Y2J692_TRAC3</name>
<evidence type="ECO:0000256" key="1">
    <source>
        <dbReference type="SAM" id="MobiDB-lite"/>
    </source>
</evidence>
<feature type="region of interest" description="Disordered" evidence="1">
    <location>
        <begin position="30"/>
        <end position="52"/>
    </location>
</feature>
<dbReference type="STRING" id="1353009.A0A1Y2J692"/>
<dbReference type="Proteomes" id="UP000193067">
    <property type="component" value="Unassembled WGS sequence"/>
</dbReference>
<evidence type="ECO:0000313" key="3">
    <source>
        <dbReference type="Proteomes" id="UP000193067"/>
    </source>
</evidence>
<keyword evidence="3" id="KW-1185">Reference proteome</keyword>
<feature type="compositionally biased region" description="Low complexity" evidence="1">
    <location>
        <begin position="30"/>
        <end position="49"/>
    </location>
</feature>
<proteinExistence type="predicted"/>
<gene>
    <name evidence="2" type="ORF">PYCCODRAFT_1429453</name>
</gene>
<organism evidence="2 3">
    <name type="scientific">Trametes coccinea (strain BRFM310)</name>
    <name type="common">Pycnoporus coccineus</name>
    <dbReference type="NCBI Taxonomy" id="1353009"/>
    <lineage>
        <taxon>Eukaryota</taxon>
        <taxon>Fungi</taxon>
        <taxon>Dikarya</taxon>
        <taxon>Basidiomycota</taxon>
        <taxon>Agaricomycotina</taxon>
        <taxon>Agaricomycetes</taxon>
        <taxon>Polyporales</taxon>
        <taxon>Polyporaceae</taxon>
        <taxon>Trametes</taxon>
    </lineage>
</organism>